<evidence type="ECO:0000313" key="1">
    <source>
        <dbReference type="EMBL" id="CAD8067286.1"/>
    </source>
</evidence>
<keyword evidence="2" id="KW-1185">Reference proteome</keyword>
<sequence length="118" mass="14082">MHFLFSFKNEIKNLFIPFYIYTKSTICFMKLINYFFLLESLEQARAEESNPLQLSHMSQDIGITQLRLSKYVFIQKVIKMLQKDIKFIKRTFYFQDIIFMSNRKLSILSIQSEGNIGS</sequence>
<accession>A0A8S1LRL0</accession>
<name>A0A8S1LRL0_9CILI</name>
<reference evidence="1" key="1">
    <citation type="submission" date="2021-01" db="EMBL/GenBank/DDBJ databases">
        <authorList>
            <consortium name="Genoscope - CEA"/>
            <person name="William W."/>
        </authorList>
    </citation>
    <scope>NUCLEOTIDE SEQUENCE</scope>
</reference>
<protein>
    <submittedName>
        <fullName evidence="1">Uncharacterized protein</fullName>
    </submittedName>
</protein>
<organism evidence="1 2">
    <name type="scientific">Paramecium sonneborni</name>
    <dbReference type="NCBI Taxonomy" id="65129"/>
    <lineage>
        <taxon>Eukaryota</taxon>
        <taxon>Sar</taxon>
        <taxon>Alveolata</taxon>
        <taxon>Ciliophora</taxon>
        <taxon>Intramacronucleata</taxon>
        <taxon>Oligohymenophorea</taxon>
        <taxon>Peniculida</taxon>
        <taxon>Parameciidae</taxon>
        <taxon>Paramecium</taxon>
    </lineage>
</organism>
<dbReference type="AlphaFoldDB" id="A0A8S1LRL0"/>
<proteinExistence type="predicted"/>
<evidence type="ECO:0000313" key="2">
    <source>
        <dbReference type="Proteomes" id="UP000692954"/>
    </source>
</evidence>
<gene>
    <name evidence="1" type="ORF">PSON_ATCC_30995.1.T0220370</name>
</gene>
<dbReference type="Proteomes" id="UP000692954">
    <property type="component" value="Unassembled WGS sequence"/>
</dbReference>
<dbReference type="EMBL" id="CAJJDN010000022">
    <property type="protein sequence ID" value="CAD8067286.1"/>
    <property type="molecule type" value="Genomic_DNA"/>
</dbReference>
<comment type="caution">
    <text evidence="1">The sequence shown here is derived from an EMBL/GenBank/DDBJ whole genome shotgun (WGS) entry which is preliminary data.</text>
</comment>